<reference evidence="1" key="1">
    <citation type="book" date="2019" name="MICROBIAL BIOTECHNOLOGY" publisher="Unknown Publisher">
        <title>Optimization of recombineering for directed mutagenesis of bacteria Pseudomonas corrugata 3'.</title>
        <authorList>
            <person name="Buinitskaja S.V."/>
            <person name="Pilipenok N."/>
            <person name="Valentovich L.N."/>
        </authorList>
    </citation>
    <scope>NUCLEOTIDE SEQUENCE</scope>
    <source>
        <strain evidence="1">3prime</strain>
    </source>
</reference>
<protein>
    <submittedName>
        <fullName evidence="1">Uncharacterized protein</fullName>
    </submittedName>
</protein>
<dbReference type="GeneID" id="55643288"/>
<name>A0A8B6UJ32_9PSED</name>
<gene>
    <name evidence="1" type="ORF">C4C32_14965</name>
</gene>
<dbReference type="EMBL" id="CP072011">
    <property type="protein sequence ID" value="QTH11909.1"/>
    <property type="molecule type" value="Genomic_DNA"/>
</dbReference>
<sequence length="138" mass="15235">MKSASETDRSVEHAAKKGAGFAFATLENLKFTDIRGEFEHGNVYMIFALNDGEYGITQFIEVSVMRDGLQKKEIILPSPYVRSWIRFGASQGTATGGRVVCKWDEANLHAVGEFELIAPFNETKILKGTFDVTVPGNT</sequence>
<organism evidence="1 2">
    <name type="scientific">Pseudomonas corrugata</name>
    <dbReference type="NCBI Taxonomy" id="47879"/>
    <lineage>
        <taxon>Bacteria</taxon>
        <taxon>Pseudomonadati</taxon>
        <taxon>Pseudomonadota</taxon>
        <taxon>Gammaproteobacteria</taxon>
        <taxon>Pseudomonadales</taxon>
        <taxon>Pseudomonadaceae</taxon>
        <taxon>Pseudomonas</taxon>
    </lineage>
</organism>
<dbReference type="AlphaFoldDB" id="A0A8B6UJ32"/>
<proteinExistence type="predicted"/>
<evidence type="ECO:0000313" key="1">
    <source>
        <dbReference type="EMBL" id="QTH11909.1"/>
    </source>
</evidence>
<accession>A0A8B6UJ32</accession>
<dbReference type="OrthoDB" id="9880977at2"/>
<dbReference type="RefSeq" id="WP_024781044.1">
    <property type="nucleotide sequence ID" value="NZ_CP014262.1"/>
</dbReference>
<dbReference type="Proteomes" id="UP000663914">
    <property type="component" value="Chromosome"/>
</dbReference>
<reference evidence="1" key="2">
    <citation type="submission" date="2021-03" db="EMBL/GenBank/DDBJ databases">
        <authorList>
            <person name="Valentovich L.N."/>
            <person name="Akhremchuk A.E."/>
            <person name="Miamin V.E."/>
        </authorList>
    </citation>
    <scope>NUCLEOTIDE SEQUENCE</scope>
    <source>
        <strain evidence="1">3prime</strain>
    </source>
</reference>
<dbReference type="KEGG" id="pcg:AXG94_02890"/>
<evidence type="ECO:0000313" key="2">
    <source>
        <dbReference type="Proteomes" id="UP000663914"/>
    </source>
</evidence>